<evidence type="ECO:0000256" key="1">
    <source>
        <dbReference type="SAM" id="MobiDB-lite"/>
    </source>
</evidence>
<comment type="caution">
    <text evidence="2">The sequence shown here is derived from an EMBL/GenBank/DDBJ whole genome shotgun (WGS) entry which is preliminary data.</text>
</comment>
<feature type="compositionally biased region" description="Polar residues" evidence="1">
    <location>
        <begin position="66"/>
        <end position="77"/>
    </location>
</feature>
<sequence length="152" mass="17539">MIKSMRTTEGFTLHMQWIEQFVKEAEQALELENVRTTAQTVLFYAGMHVQIEKQQAAASQDHKLNGSHQAGSSQTETTNDWLLAPEEEVVKAALEITAESFHPLLKLSLQTVIEDEERLLTLEERTYIHSYASRYISQIKEKVNQFGTYWLH</sequence>
<evidence type="ECO:0000313" key="2">
    <source>
        <dbReference type="EMBL" id="MCU6797383.1"/>
    </source>
</evidence>
<reference evidence="2 3" key="1">
    <citation type="submission" date="2022-09" db="EMBL/GenBank/DDBJ databases">
        <authorList>
            <person name="Han X.L."/>
            <person name="Wang Q."/>
            <person name="Lu T."/>
        </authorList>
    </citation>
    <scope>NUCLEOTIDE SEQUENCE [LARGE SCALE GENOMIC DNA]</scope>
    <source>
        <strain evidence="2 3">WQ 127069</strain>
    </source>
</reference>
<gene>
    <name evidence="2" type="ORF">OB236_35170</name>
</gene>
<keyword evidence="3" id="KW-1185">Reference proteome</keyword>
<dbReference type="RefSeq" id="WP_262688171.1">
    <property type="nucleotide sequence ID" value="NZ_JAOQIO010000116.1"/>
</dbReference>
<dbReference type="EMBL" id="JAOQIO010000116">
    <property type="protein sequence ID" value="MCU6797383.1"/>
    <property type="molecule type" value="Genomic_DNA"/>
</dbReference>
<feature type="region of interest" description="Disordered" evidence="1">
    <location>
        <begin position="57"/>
        <end position="77"/>
    </location>
</feature>
<protein>
    <submittedName>
        <fullName evidence="2">Uncharacterized protein</fullName>
    </submittedName>
</protein>
<proteinExistence type="predicted"/>
<accession>A0ABT2URU2</accession>
<organism evidence="2 3">
    <name type="scientific">Paenibacillus baimaensis</name>
    <dbReference type="NCBI Taxonomy" id="2982185"/>
    <lineage>
        <taxon>Bacteria</taxon>
        <taxon>Bacillati</taxon>
        <taxon>Bacillota</taxon>
        <taxon>Bacilli</taxon>
        <taxon>Bacillales</taxon>
        <taxon>Paenibacillaceae</taxon>
        <taxon>Paenibacillus</taxon>
    </lineage>
</organism>
<dbReference type="Proteomes" id="UP001652445">
    <property type="component" value="Unassembled WGS sequence"/>
</dbReference>
<evidence type="ECO:0000313" key="3">
    <source>
        <dbReference type="Proteomes" id="UP001652445"/>
    </source>
</evidence>
<name>A0ABT2URU2_9BACL</name>